<comment type="catalytic activity">
    <reaction evidence="4">
        <text>a 2'-deoxyadenosine in DNA + S-adenosyl-L-methionine = an N(6)-methyl-2'-deoxyadenosine in DNA + S-adenosyl-L-homocysteine + H(+)</text>
        <dbReference type="Rhea" id="RHEA:15197"/>
        <dbReference type="Rhea" id="RHEA-COMP:12418"/>
        <dbReference type="Rhea" id="RHEA-COMP:12419"/>
        <dbReference type="ChEBI" id="CHEBI:15378"/>
        <dbReference type="ChEBI" id="CHEBI:57856"/>
        <dbReference type="ChEBI" id="CHEBI:59789"/>
        <dbReference type="ChEBI" id="CHEBI:90615"/>
        <dbReference type="ChEBI" id="CHEBI:90616"/>
        <dbReference type="EC" id="2.1.1.72"/>
    </reaction>
</comment>
<dbReference type="GO" id="GO:0009007">
    <property type="term" value="F:site-specific DNA-methyltransferase (adenine-specific) activity"/>
    <property type="evidence" value="ECO:0007669"/>
    <property type="project" value="UniProtKB-EC"/>
</dbReference>
<keyword evidence="2" id="KW-0489">Methyltransferase</keyword>
<keyword evidence="3" id="KW-0808">Transferase</keyword>
<dbReference type="Proteomes" id="UP000005324">
    <property type="component" value="Unassembled WGS sequence"/>
</dbReference>
<accession>D5RQ76</accession>
<dbReference type="GO" id="GO:0008170">
    <property type="term" value="F:N-methyltransferase activity"/>
    <property type="evidence" value="ECO:0007669"/>
    <property type="project" value="InterPro"/>
</dbReference>
<evidence type="ECO:0000259" key="5">
    <source>
        <dbReference type="Pfam" id="PF01555"/>
    </source>
</evidence>
<dbReference type="Pfam" id="PF01555">
    <property type="entry name" value="N6_N4_Mtase"/>
    <property type="match status" value="1"/>
</dbReference>
<dbReference type="PRINTS" id="PR00508">
    <property type="entry name" value="S21N4MTFRASE"/>
</dbReference>
<dbReference type="EMBL" id="ADVL01000657">
    <property type="protein sequence ID" value="EFH10534.1"/>
    <property type="molecule type" value="Genomic_DNA"/>
</dbReference>
<dbReference type="AlphaFoldDB" id="D5RQ76"/>
<dbReference type="GO" id="GO:0032259">
    <property type="term" value="P:methylation"/>
    <property type="evidence" value="ECO:0007669"/>
    <property type="project" value="UniProtKB-KW"/>
</dbReference>
<evidence type="ECO:0000313" key="7">
    <source>
        <dbReference type="Proteomes" id="UP000005324"/>
    </source>
</evidence>
<gene>
    <name evidence="6" type="ORF">HMPREF0731_3238</name>
</gene>
<feature type="domain" description="DNA methylase N-4/N-6" evidence="5">
    <location>
        <begin position="13"/>
        <end position="76"/>
    </location>
</feature>
<dbReference type="SUPFAM" id="SSF53335">
    <property type="entry name" value="S-adenosyl-L-methionine-dependent methyltransferases"/>
    <property type="match status" value="1"/>
</dbReference>
<evidence type="ECO:0000256" key="2">
    <source>
        <dbReference type="ARBA" id="ARBA00022603"/>
    </source>
</evidence>
<keyword evidence="7" id="KW-1185">Reference proteome</keyword>
<protein>
    <recommendedName>
        <fullName evidence="1">site-specific DNA-methyltransferase (adenine-specific)</fullName>
        <ecNumber evidence="1">2.1.1.72</ecNumber>
    </recommendedName>
</protein>
<name>D5RQ76_9PROT</name>
<dbReference type="GO" id="GO:0003677">
    <property type="term" value="F:DNA binding"/>
    <property type="evidence" value="ECO:0007669"/>
    <property type="project" value="InterPro"/>
</dbReference>
<evidence type="ECO:0000256" key="3">
    <source>
        <dbReference type="ARBA" id="ARBA00022679"/>
    </source>
</evidence>
<dbReference type="Gene3D" id="3.40.50.150">
    <property type="entry name" value="Vaccinia Virus protein VP39"/>
    <property type="match status" value="1"/>
</dbReference>
<reference evidence="6 7" key="1">
    <citation type="submission" date="2010-04" db="EMBL/GenBank/DDBJ databases">
        <authorList>
            <person name="Qin X."/>
            <person name="Bachman B."/>
            <person name="Battles P."/>
            <person name="Bell A."/>
            <person name="Bess C."/>
            <person name="Bickham C."/>
            <person name="Chaboub L."/>
            <person name="Chen D."/>
            <person name="Coyle M."/>
            <person name="Deiros D.R."/>
            <person name="Dinh H."/>
            <person name="Forbes L."/>
            <person name="Fowler G."/>
            <person name="Francisco L."/>
            <person name="Fu Q."/>
            <person name="Gubbala S."/>
            <person name="Hale W."/>
            <person name="Han Y."/>
            <person name="Hemphill L."/>
            <person name="Highlander S.K."/>
            <person name="Hirani K."/>
            <person name="Hogues M."/>
            <person name="Jackson L."/>
            <person name="Jakkamsetti A."/>
            <person name="Javaid M."/>
            <person name="Jiang H."/>
            <person name="Korchina V."/>
            <person name="Kovar C."/>
            <person name="Lara F."/>
            <person name="Lee S."/>
            <person name="Mata R."/>
            <person name="Mathew T."/>
            <person name="Moen C."/>
            <person name="Morales K."/>
            <person name="Munidasa M."/>
            <person name="Nazareth L."/>
            <person name="Ngo R."/>
            <person name="Nguyen L."/>
            <person name="Okwuonu G."/>
            <person name="Ongeri F."/>
            <person name="Patil S."/>
            <person name="Petrosino J."/>
            <person name="Pham C."/>
            <person name="Pham P."/>
            <person name="Pu L.-L."/>
            <person name="Puazo M."/>
            <person name="Raj R."/>
            <person name="Reid J."/>
            <person name="Rouhana J."/>
            <person name="Saada N."/>
            <person name="Shang Y."/>
            <person name="Simmons D."/>
            <person name="Thornton R."/>
            <person name="Warren J."/>
            <person name="Weissenberger G."/>
            <person name="Zhang J."/>
            <person name="Zhang L."/>
            <person name="Zhou C."/>
            <person name="Zhu D."/>
            <person name="Muzny D."/>
            <person name="Worley K."/>
            <person name="Gibbs R."/>
        </authorList>
    </citation>
    <scope>NUCLEOTIDE SEQUENCE [LARGE SCALE GENOMIC DNA]</scope>
    <source>
        <strain evidence="6 7">ATCC 49957</strain>
    </source>
</reference>
<dbReference type="EC" id="2.1.1.72" evidence="1"/>
<organism evidence="6 7">
    <name type="scientific">Pseudoroseomonas cervicalis ATCC 49957</name>
    <dbReference type="NCBI Taxonomy" id="525371"/>
    <lineage>
        <taxon>Bacteria</taxon>
        <taxon>Pseudomonadati</taxon>
        <taxon>Pseudomonadota</taxon>
        <taxon>Alphaproteobacteria</taxon>
        <taxon>Acetobacterales</taxon>
        <taxon>Roseomonadaceae</taxon>
        <taxon>Roseomonas</taxon>
    </lineage>
</organism>
<dbReference type="InterPro" id="IPR029063">
    <property type="entry name" value="SAM-dependent_MTases_sf"/>
</dbReference>
<comment type="caution">
    <text evidence="6">The sequence shown here is derived from an EMBL/GenBank/DDBJ whole genome shotgun (WGS) entry which is preliminary data.</text>
</comment>
<sequence>MLTLKPLGERGQDAATIHGTQKPVACMRRPIENSSSAGQAVYEPFCGSGTTLIAAEMTGRACHALELDPAYVDVAVQRWQAFTGQQAVLEGDGRIFAEIAPARQLGAGVAV</sequence>
<dbReference type="HOGENOM" id="CLU_2156448_0_0_5"/>
<proteinExistence type="predicted"/>
<dbReference type="InterPro" id="IPR001091">
    <property type="entry name" value="RM_Methyltransferase"/>
</dbReference>
<dbReference type="InterPro" id="IPR002941">
    <property type="entry name" value="DNA_methylase_N4/N6"/>
</dbReference>
<evidence type="ECO:0000256" key="4">
    <source>
        <dbReference type="ARBA" id="ARBA00047942"/>
    </source>
</evidence>
<evidence type="ECO:0000313" key="6">
    <source>
        <dbReference type="EMBL" id="EFH10534.1"/>
    </source>
</evidence>
<evidence type="ECO:0000256" key="1">
    <source>
        <dbReference type="ARBA" id="ARBA00011900"/>
    </source>
</evidence>